<keyword evidence="10" id="KW-0472">Membrane</keyword>
<comment type="caution">
    <text evidence="13">The sequence shown here is derived from an EMBL/GenBank/DDBJ whole genome shotgun (WGS) entry which is preliminary data.</text>
</comment>
<dbReference type="RefSeq" id="WP_160801830.1">
    <property type="nucleotide sequence ID" value="NZ_WUUL01000007.1"/>
</dbReference>
<evidence type="ECO:0000256" key="10">
    <source>
        <dbReference type="SAM" id="Phobius"/>
    </source>
</evidence>
<feature type="compositionally biased region" description="Basic and acidic residues" evidence="9">
    <location>
        <begin position="689"/>
        <end position="703"/>
    </location>
</feature>
<evidence type="ECO:0000256" key="3">
    <source>
        <dbReference type="ARBA" id="ARBA00022676"/>
    </source>
</evidence>
<evidence type="ECO:0000259" key="11">
    <source>
        <dbReference type="Pfam" id="PF00905"/>
    </source>
</evidence>
<dbReference type="SUPFAM" id="SSF53955">
    <property type="entry name" value="Lysozyme-like"/>
    <property type="match status" value="1"/>
</dbReference>
<feature type="domain" description="Glycosyl transferase family 51" evidence="12">
    <location>
        <begin position="95"/>
        <end position="272"/>
    </location>
</feature>
<dbReference type="InterPro" id="IPR050396">
    <property type="entry name" value="Glycosyltr_51/Transpeptidase"/>
</dbReference>
<keyword evidence="5" id="KW-0378">Hydrolase</keyword>
<feature type="transmembrane region" description="Helical" evidence="10">
    <location>
        <begin position="21"/>
        <end position="51"/>
    </location>
</feature>
<dbReference type="GO" id="GO:0008658">
    <property type="term" value="F:penicillin binding"/>
    <property type="evidence" value="ECO:0007669"/>
    <property type="project" value="InterPro"/>
</dbReference>
<keyword evidence="10" id="KW-1133">Transmembrane helix</keyword>
<accession>A0A6I4W177</accession>
<reference evidence="13 14" key="1">
    <citation type="submission" date="2019-12" db="EMBL/GenBank/DDBJ databases">
        <title>Whole-genome analyses of novel actinobacteria.</title>
        <authorList>
            <person name="Sahin N."/>
            <person name="Saygin H."/>
        </authorList>
    </citation>
    <scope>NUCLEOTIDE SEQUENCE [LARGE SCALE GENOMIC DNA]</scope>
    <source>
        <strain evidence="13 14">KC615</strain>
    </source>
</reference>
<name>A0A6I4W177_9BACL</name>
<evidence type="ECO:0000256" key="1">
    <source>
        <dbReference type="ARBA" id="ARBA00022645"/>
    </source>
</evidence>
<gene>
    <name evidence="13" type="ORF">GSM42_12265</name>
</gene>
<keyword evidence="6" id="KW-0511">Multifunctional enzyme</keyword>
<keyword evidence="1" id="KW-0121">Carboxypeptidase</keyword>
<organism evidence="13 14">
    <name type="scientific">Shimazuella alba</name>
    <dbReference type="NCBI Taxonomy" id="2690964"/>
    <lineage>
        <taxon>Bacteria</taxon>
        <taxon>Bacillati</taxon>
        <taxon>Bacillota</taxon>
        <taxon>Bacilli</taxon>
        <taxon>Bacillales</taxon>
        <taxon>Thermoactinomycetaceae</taxon>
        <taxon>Shimazuella</taxon>
    </lineage>
</organism>
<feature type="compositionally biased region" description="Basic and acidic residues" evidence="9">
    <location>
        <begin position="710"/>
        <end position="725"/>
    </location>
</feature>
<feature type="domain" description="Penicillin-binding protein transpeptidase" evidence="11">
    <location>
        <begin position="395"/>
        <end position="635"/>
    </location>
</feature>
<keyword evidence="3" id="KW-0328">Glycosyltransferase</keyword>
<dbReference type="EMBL" id="WUUL01000007">
    <property type="protein sequence ID" value="MXQ54474.1"/>
    <property type="molecule type" value="Genomic_DNA"/>
</dbReference>
<comment type="catalytic activity">
    <reaction evidence="7">
        <text>Preferential cleavage: (Ac)2-L-Lys-D-Ala-|-D-Ala. Also transpeptidation of peptidyl-alanyl moieties that are N-acyl substituents of D-alanine.</text>
        <dbReference type="EC" id="3.4.16.4"/>
    </reaction>
</comment>
<dbReference type="InterPro" id="IPR001264">
    <property type="entry name" value="Glyco_trans_51"/>
</dbReference>
<keyword evidence="10" id="KW-0812">Transmembrane</keyword>
<evidence type="ECO:0000313" key="14">
    <source>
        <dbReference type="Proteomes" id="UP000430692"/>
    </source>
</evidence>
<feature type="region of interest" description="Disordered" evidence="9">
    <location>
        <begin position="676"/>
        <end position="819"/>
    </location>
</feature>
<evidence type="ECO:0000256" key="6">
    <source>
        <dbReference type="ARBA" id="ARBA00023268"/>
    </source>
</evidence>
<dbReference type="InterPro" id="IPR012338">
    <property type="entry name" value="Beta-lactam/transpept-like"/>
</dbReference>
<dbReference type="GO" id="GO:0008955">
    <property type="term" value="F:peptidoglycan glycosyltransferase activity"/>
    <property type="evidence" value="ECO:0007669"/>
    <property type="project" value="UniProtKB-EC"/>
</dbReference>
<sequence length="819" mass="90261">MNLRNWKIKPHVDTRKIIRWSIRLVVTILIAIVTIGVVLIGAGAGIVSAVVKDEKVRTKKDFDNELNNLFQTSYAYFQNTDKDGKPVTIGALRFDNDRRMIKTVKDVSPHLTNAFISVEDRDFYTHNGVVPRSIARAALQQAIGSEVTTGGSTLTQQLVKNIVLKNRSKDIERKANEIILALRMEQMYSKDEIFVYYMNSVFFGKGANGRKMYGVQAAAKGLFNKTPKELNLAQAAYIAGMVQRPNALNPLDEDPKNYQRGMKRLKLVLTEMLQNKKITQKEYKEALQFNIKKSLAKPSDFDNGYEKYPFIMFAMEDEAAETLMEMDNLNFQQLSKEGKYRSTLEEYKKKAVTGGYRFYTTIDENLYNSVNKAATEGLEYTDRTYGNKTAHEQLGATIINNKTGAVLAFVSGTESFDNNQKDHALQVPRQPGSSIKPLLVYGPAIEEGIISPHSQILDEPIMKSDGSGYYKNSNGRYKGFVSVTEALKWSYNIPAIKTFNALGHQKGFNYLKELNLPPSPKDGEAAAIGGATNGYTVEKMTAAFATLANQGLYNKPYMISKVTDADGKVLFERKQNPRRVFSPQTAYQVTSMLKTVMDGTASYIGSRIPSGYEVAGKTGTTSDDKDLWFIGYTPEVTIGVWSGYDYNFPMDGDDKFSKKAWINIFKAAVEENSTLIPKGSDFENPGDIGPEKCGFECDKKRSYDNQINEAKNKEKEKNKNNENKKPTTPTKPSTQPSTPPPSKDEDGGKPPSSDGGTGDGNNDGGDDNGNDGGSNNDGDNGGNGGNNNDNGSTNSGTENNNDANGSPADGGNNSPLTNP</sequence>
<dbReference type="Gene3D" id="1.10.3810.10">
    <property type="entry name" value="Biosynthetic peptidoglycan transglycosylase-like"/>
    <property type="match status" value="1"/>
</dbReference>
<feature type="compositionally biased region" description="Low complexity" evidence="9">
    <location>
        <begin position="786"/>
        <end position="802"/>
    </location>
</feature>
<evidence type="ECO:0000313" key="13">
    <source>
        <dbReference type="EMBL" id="MXQ54474.1"/>
    </source>
</evidence>
<dbReference type="InterPro" id="IPR023346">
    <property type="entry name" value="Lysozyme-like_dom_sf"/>
</dbReference>
<dbReference type="AlphaFoldDB" id="A0A6I4W177"/>
<evidence type="ECO:0000256" key="2">
    <source>
        <dbReference type="ARBA" id="ARBA00022670"/>
    </source>
</evidence>
<evidence type="ECO:0000256" key="4">
    <source>
        <dbReference type="ARBA" id="ARBA00022679"/>
    </source>
</evidence>
<dbReference type="GO" id="GO:0006508">
    <property type="term" value="P:proteolysis"/>
    <property type="evidence" value="ECO:0007669"/>
    <property type="project" value="UniProtKB-KW"/>
</dbReference>
<dbReference type="Pfam" id="PF00905">
    <property type="entry name" value="Transpeptidase"/>
    <property type="match status" value="1"/>
</dbReference>
<protein>
    <submittedName>
        <fullName evidence="13">Uncharacterized protein</fullName>
    </submittedName>
</protein>
<keyword evidence="2" id="KW-0645">Protease</keyword>
<dbReference type="InterPro" id="IPR001460">
    <property type="entry name" value="PCN-bd_Tpept"/>
</dbReference>
<dbReference type="Proteomes" id="UP000430692">
    <property type="component" value="Unassembled WGS sequence"/>
</dbReference>
<proteinExistence type="predicted"/>
<dbReference type="PANTHER" id="PTHR32282:SF33">
    <property type="entry name" value="PEPTIDOGLYCAN GLYCOSYLTRANSFERASE"/>
    <property type="match status" value="1"/>
</dbReference>
<dbReference type="SUPFAM" id="SSF56601">
    <property type="entry name" value="beta-lactamase/transpeptidase-like"/>
    <property type="match status" value="1"/>
</dbReference>
<dbReference type="InterPro" id="IPR036950">
    <property type="entry name" value="PBP_transglycosylase"/>
</dbReference>
<keyword evidence="4" id="KW-0808">Transferase</keyword>
<evidence type="ECO:0000256" key="5">
    <source>
        <dbReference type="ARBA" id="ARBA00022801"/>
    </source>
</evidence>
<keyword evidence="14" id="KW-1185">Reference proteome</keyword>
<evidence type="ECO:0000256" key="9">
    <source>
        <dbReference type="SAM" id="MobiDB-lite"/>
    </source>
</evidence>
<evidence type="ECO:0000256" key="8">
    <source>
        <dbReference type="ARBA" id="ARBA00049902"/>
    </source>
</evidence>
<dbReference type="PANTHER" id="PTHR32282">
    <property type="entry name" value="BINDING PROTEIN TRANSPEPTIDASE, PUTATIVE-RELATED"/>
    <property type="match status" value="1"/>
</dbReference>
<dbReference type="Pfam" id="PF00912">
    <property type="entry name" value="Transgly"/>
    <property type="match status" value="1"/>
</dbReference>
<evidence type="ECO:0000256" key="7">
    <source>
        <dbReference type="ARBA" id="ARBA00034000"/>
    </source>
</evidence>
<dbReference type="Gene3D" id="3.40.710.10">
    <property type="entry name" value="DD-peptidase/beta-lactamase superfamily"/>
    <property type="match status" value="1"/>
</dbReference>
<dbReference type="GO" id="GO:0009002">
    <property type="term" value="F:serine-type D-Ala-D-Ala carboxypeptidase activity"/>
    <property type="evidence" value="ECO:0007669"/>
    <property type="project" value="UniProtKB-EC"/>
</dbReference>
<comment type="catalytic activity">
    <reaction evidence="8">
        <text>[GlcNAc-(1-&gt;4)-Mur2Ac(oyl-L-Ala-gamma-D-Glu-L-Lys-D-Ala-D-Ala)](n)-di-trans,octa-cis-undecaprenyl diphosphate + beta-D-GlcNAc-(1-&gt;4)-Mur2Ac(oyl-L-Ala-gamma-D-Glu-L-Lys-D-Ala-D-Ala)-di-trans,octa-cis-undecaprenyl diphosphate = [GlcNAc-(1-&gt;4)-Mur2Ac(oyl-L-Ala-gamma-D-Glu-L-Lys-D-Ala-D-Ala)](n+1)-di-trans,octa-cis-undecaprenyl diphosphate + di-trans,octa-cis-undecaprenyl diphosphate + H(+)</text>
        <dbReference type="Rhea" id="RHEA:23708"/>
        <dbReference type="Rhea" id="RHEA-COMP:9602"/>
        <dbReference type="Rhea" id="RHEA-COMP:9603"/>
        <dbReference type="ChEBI" id="CHEBI:15378"/>
        <dbReference type="ChEBI" id="CHEBI:58405"/>
        <dbReference type="ChEBI" id="CHEBI:60033"/>
        <dbReference type="ChEBI" id="CHEBI:78435"/>
        <dbReference type="EC" id="2.4.99.28"/>
    </reaction>
</comment>
<feature type="compositionally biased region" description="Low complexity" evidence="9">
    <location>
        <begin position="726"/>
        <end position="736"/>
    </location>
</feature>
<evidence type="ECO:0000259" key="12">
    <source>
        <dbReference type="Pfam" id="PF00912"/>
    </source>
</evidence>